<evidence type="ECO:0000256" key="5">
    <source>
        <dbReference type="ARBA" id="ARBA00023136"/>
    </source>
</evidence>
<feature type="transmembrane region" description="Helical" evidence="6">
    <location>
        <begin position="229"/>
        <end position="250"/>
    </location>
</feature>
<feature type="transmembrane region" description="Helical" evidence="6">
    <location>
        <begin position="295"/>
        <end position="318"/>
    </location>
</feature>
<dbReference type="SUPFAM" id="SSF103481">
    <property type="entry name" value="Multidrug resistance efflux transporter EmrE"/>
    <property type="match status" value="1"/>
</dbReference>
<comment type="similarity">
    <text evidence="2">Belongs to the nucleotide-sugar transporter family. CMP-Sialate:CMP antiporter (TC 2.A.7.12) subfamily.</text>
</comment>
<name>A0A2P6VNW2_9CHLO</name>
<comment type="caution">
    <text evidence="7">The sequence shown here is derived from an EMBL/GenBank/DDBJ whole genome shotgun (WGS) entry which is preliminary data.</text>
</comment>
<feature type="transmembrane region" description="Helical" evidence="6">
    <location>
        <begin position="64"/>
        <end position="84"/>
    </location>
</feature>
<dbReference type="Pfam" id="PF04142">
    <property type="entry name" value="Nuc_sug_transp"/>
    <property type="match status" value="1"/>
</dbReference>
<dbReference type="InterPro" id="IPR037185">
    <property type="entry name" value="EmrE-like"/>
</dbReference>
<evidence type="ECO:0000256" key="6">
    <source>
        <dbReference type="SAM" id="Phobius"/>
    </source>
</evidence>
<dbReference type="OrthoDB" id="419167at2759"/>
<gene>
    <name evidence="7" type="ORF">C2E20_1050</name>
</gene>
<keyword evidence="5 6" id="KW-0472">Membrane</keyword>
<keyword evidence="4 6" id="KW-1133">Transmembrane helix</keyword>
<dbReference type="Proteomes" id="UP000239649">
    <property type="component" value="Unassembled WGS sequence"/>
</dbReference>
<protein>
    <submittedName>
        <fullName evidence="7">CMP-sialic acid transporter 3-like</fullName>
    </submittedName>
</protein>
<evidence type="ECO:0000313" key="8">
    <source>
        <dbReference type="Proteomes" id="UP000239649"/>
    </source>
</evidence>
<feature type="transmembrane region" description="Helical" evidence="6">
    <location>
        <begin position="171"/>
        <end position="188"/>
    </location>
</feature>
<evidence type="ECO:0000256" key="1">
    <source>
        <dbReference type="ARBA" id="ARBA00004141"/>
    </source>
</evidence>
<evidence type="ECO:0000256" key="3">
    <source>
        <dbReference type="ARBA" id="ARBA00022692"/>
    </source>
</evidence>
<reference evidence="7 8" key="1">
    <citation type="journal article" date="2018" name="Plant J.">
        <title>Genome sequences of Chlorella sorokiniana UTEX 1602 and Micractinium conductrix SAG 241.80: implications to maltose excretion by a green alga.</title>
        <authorList>
            <person name="Arriola M.B."/>
            <person name="Velmurugan N."/>
            <person name="Zhang Y."/>
            <person name="Plunkett M.H."/>
            <person name="Hondzo H."/>
            <person name="Barney B.M."/>
        </authorList>
    </citation>
    <scope>NUCLEOTIDE SEQUENCE [LARGE SCALE GENOMIC DNA]</scope>
    <source>
        <strain evidence="7 8">SAG 241.80</strain>
    </source>
</reference>
<evidence type="ECO:0000313" key="7">
    <source>
        <dbReference type="EMBL" id="PSC75788.1"/>
    </source>
</evidence>
<evidence type="ECO:0000256" key="4">
    <source>
        <dbReference type="ARBA" id="ARBA00022989"/>
    </source>
</evidence>
<sequence length="449" mass="47956">MHSGADGLPPRAPAALAGRYGPDLASAPYHRPPPPALSPPPGPPVALAYHEPKRPIVKSTAWKVWMVLGDCTLIGLAPVLVQLAKDSGGHYAFSPVAVNLLVESFKTLFALGTLVAYGTGRPGPPMYRNWRTFVRDARHNRLLVVPAALYAINNYLKFAMQLFFKPTTAKMLSNLKILVIAVLMRFVLRRSFNVFQWEALLLLVAGITVNQLNYCSKGSGGDLFSPASIMYTLGSITVPSLASVYAEFALKKHMDTSVLLQNFFLYFFGMCFNVLGLLFVMLVDSSMRPATLLHGFRSVTFLLVVNNALQGILSSFFFKYADSILKKQSSTIATIFTGLMSAALFGHALTLNFAIGVSIVFISMHLFFSMGSLKGGGASTDHKGPPPPPARLAVSPSMEHFNLSAVQSSASMASLTSAAAGEEGAALLGGGGGVPGGAAMSRVQALLPR</sequence>
<feature type="transmembrane region" description="Helical" evidence="6">
    <location>
        <begin position="96"/>
        <end position="120"/>
    </location>
</feature>
<organism evidence="7 8">
    <name type="scientific">Micractinium conductrix</name>
    <dbReference type="NCBI Taxonomy" id="554055"/>
    <lineage>
        <taxon>Eukaryota</taxon>
        <taxon>Viridiplantae</taxon>
        <taxon>Chlorophyta</taxon>
        <taxon>core chlorophytes</taxon>
        <taxon>Trebouxiophyceae</taxon>
        <taxon>Chlorellales</taxon>
        <taxon>Chlorellaceae</taxon>
        <taxon>Chlorella clade</taxon>
        <taxon>Micractinium</taxon>
    </lineage>
</organism>
<dbReference type="GO" id="GO:0000139">
    <property type="term" value="C:Golgi membrane"/>
    <property type="evidence" value="ECO:0007669"/>
    <property type="project" value="InterPro"/>
</dbReference>
<dbReference type="PANTHER" id="PTHR10231">
    <property type="entry name" value="NUCLEOTIDE-SUGAR TRANSMEMBRANE TRANSPORTER"/>
    <property type="match status" value="1"/>
</dbReference>
<dbReference type="EMBL" id="LHPF02000002">
    <property type="protein sequence ID" value="PSC75788.1"/>
    <property type="molecule type" value="Genomic_DNA"/>
</dbReference>
<dbReference type="GO" id="GO:0015165">
    <property type="term" value="F:pyrimidine nucleotide-sugar transmembrane transporter activity"/>
    <property type="evidence" value="ECO:0007669"/>
    <property type="project" value="InterPro"/>
</dbReference>
<keyword evidence="8" id="KW-1185">Reference proteome</keyword>
<keyword evidence="3 6" id="KW-0812">Transmembrane</keyword>
<feature type="transmembrane region" description="Helical" evidence="6">
    <location>
        <begin position="353"/>
        <end position="373"/>
    </location>
</feature>
<feature type="transmembrane region" description="Helical" evidence="6">
    <location>
        <begin position="262"/>
        <end position="283"/>
    </location>
</feature>
<proteinExistence type="inferred from homology"/>
<dbReference type="AlphaFoldDB" id="A0A2P6VNW2"/>
<comment type="subcellular location">
    <subcellularLocation>
        <location evidence="1">Membrane</location>
        <topology evidence="1">Multi-pass membrane protein</topology>
    </subcellularLocation>
</comment>
<dbReference type="InterPro" id="IPR007271">
    <property type="entry name" value="Nuc_sug_transpt"/>
</dbReference>
<evidence type="ECO:0000256" key="2">
    <source>
        <dbReference type="ARBA" id="ARBA00006447"/>
    </source>
</evidence>
<feature type="transmembrane region" description="Helical" evidence="6">
    <location>
        <begin position="195"/>
        <end position="214"/>
    </location>
</feature>
<accession>A0A2P6VNW2</accession>
<feature type="transmembrane region" description="Helical" evidence="6">
    <location>
        <begin position="141"/>
        <end position="159"/>
    </location>
</feature>